<gene>
    <name evidence="2" type="ORF">GCM10010249_30830</name>
</gene>
<comment type="caution">
    <text evidence="2">The sequence shown here is derived from an EMBL/GenBank/DDBJ whole genome shotgun (WGS) entry which is preliminary data.</text>
</comment>
<dbReference type="RefSeq" id="WP_189534014.1">
    <property type="nucleotide sequence ID" value="NZ_BMSV01000005.1"/>
</dbReference>
<keyword evidence="1" id="KW-0732">Signal</keyword>
<organism evidence="2 3">
    <name type="scientific">Streptomyces roseolilacinus</name>
    <dbReference type="NCBI Taxonomy" id="66904"/>
    <lineage>
        <taxon>Bacteria</taxon>
        <taxon>Bacillati</taxon>
        <taxon>Actinomycetota</taxon>
        <taxon>Actinomycetes</taxon>
        <taxon>Kitasatosporales</taxon>
        <taxon>Streptomycetaceae</taxon>
        <taxon>Streptomyces</taxon>
    </lineage>
</organism>
<evidence type="ECO:0008006" key="4">
    <source>
        <dbReference type="Google" id="ProtNLM"/>
    </source>
</evidence>
<evidence type="ECO:0000256" key="1">
    <source>
        <dbReference type="SAM" id="SignalP"/>
    </source>
</evidence>
<name>A0A918EJX0_9ACTN</name>
<evidence type="ECO:0000313" key="3">
    <source>
        <dbReference type="Proteomes" id="UP000654123"/>
    </source>
</evidence>
<proteinExistence type="predicted"/>
<feature type="signal peptide" evidence="1">
    <location>
        <begin position="1"/>
        <end position="28"/>
    </location>
</feature>
<dbReference type="EMBL" id="BMSV01000005">
    <property type="protein sequence ID" value="GGQ09991.1"/>
    <property type="molecule type" value="Genomic_DNA"/>
</dbReference>
<dbReference type="AlphaFoldDB" id="A0A918EJX0"/>
<evidence type="ECO:0000313" key="2">
    <source>
        <dbReference type="EMBL" id="GGQ09991.1"/>
    </source>
</evidence>
<sequence>MAFNIARTLAVTAAGAGLALSLAVPAQAAGGSYSVKLANGCGSASGTYHWYATGVYDGKQAYKTDWDFNLRDLCSTNGRAVSLYTKYTKWNGSSWVSDGKYHKIASAGNGSNVADVRIFLCEVGYPSTCVSI</sequence>
<keyword evidence="3" id="KW-1185">Reference proteome</keyword>
<reference evidence="2" key="2">
    <citation type="submission" date="2020-09" db="EMBL/GenBank/DDBJ databases">
        <authorList>
            <person name="Sun Q."/>
            <person name="Ohkuma M."/>
        </authorList>
    </citation>
    <scope>NUCLEOTIDE SEQUENCE</scope>
    <source>
        <strain evidence="2">JCM 4335</strain>
    </source>
</reference>
<reference evidence="2" key="1">
    <citation type="journal article" date="2014" name="Int. J. Syst. Evol. Microbiol.">
        <title>Complete genome sequence of Corynebacterium casei LMG S-19264T (=DSM 44701T), isolated from a smear-ripened cheese.</title>
        <authorList>
            <consortium name="US DOE Joint Genome Institute (JGI-PGF)"/>
            <person name="Walter F."/>
            <person name="Albersmeier A."/>
            <person name="Kalinowski J."/>
            <person name="Ruckert C."/>
        </authorList>
    </citation>
    <scope>NUCLEOTIDE SEQUENCE</scope>
    <source>
        <strain evidence="2">JCM 4335</strain>
    </source>
</reference>
<dbReference type="Proteomes" id="UP000654123">
    <property type="component" value="Unassembled WGS sequence"/>
</dbReference>
<feature type="chain" id="PRO_5038116467" description="Secreted protein" evidence="1">
    <location>
        <begin position="29"/>
        <end position="132"/>
    </location>
</feature>
<protein>
    <recommendedName>
        <fullName evidence="4">Secreted protein</fullName>
    </recommendedName>
</protein>
<accession>A0A918EJX0</accession>